<dbReference type="PANTHER" id="PTHR11365">
    <property type="entry name" value="5-OXOPROLINASE RELATED"/>
    <property type="match status" value="1"/>
</dbReference>
<dbReference type="InterPro" id="IPR045079">
    <property type="entry name" value="Oxoprolinase-like"/>
</dbReference>
<dbReference type="InterPro" id="IPR008040">
    <property type="entry name" value="Hydant_A_N"/>
</dbReference>
<organism evidence="2">
    <name type="scientific">Anisakis simplex</name>
    <name type="common">Herring worm</name>
    <dbReference type="NCBI Taxonomy" id="6269"/>
    <lineage>
        <taxon>Eukaryota</taxon>
        <taxon>Metazoa</taxon>
        <taxon>Ecdysozoa</taxon>
        <taxon>Nematoda</taxon>
        <taxon>Chromadorea</taxon>
        <taxon>Rhabditida</taxon>
        <taxon>Spirurina</taxon>
        <taxon>Ascaridomorpha</taxon>
        <taxon>Ascaridoidea</taxon>
        <taxon>Anisakidae</taxon>
        <taxon>Anisakis</taxon>
        <taxon>Anisakis simplex complex</taxon>
    </lineage>
</organism>
<evidence type="ECO:0000259" key="1">
    <source>
        <dbReference type="Pfam" id="PF05378"/>
    </source>
</evidence>
<dbReference type="WBParaSite" id="ASIM_0000819701-mRNA-1">
    <property type="protein sequence ID" value="ASIM_0000819701-mRNA-1"/>
    <property type="gene ID" value="ASIM_0000819701"/>
</dbReference>
<dbReference type="AlphaFoldDB" id="A0A0M3JKM3"/>
<accession>A0A0M3JKM3</accession>
<dbReference type="GO" id="GO:0017168">
    <property type="term" value="F:5-oxoprolinase (ATP-hydrolyzing) activity"/>
    <property type="evidence" value="ECO:0007669"/>
    <property type="project" value="TreeGrafter"/>
</dbReference>
<reference evidence="2" key="1">
    <citation type="submission" date="2017-02" db="UniProtKB">
        <authorList>
            <consortium name="WormBaseParasite"/>
        </authorList>
    </citation>
    <scope>IDENTIFICATION</scope>
</reference>
<sequence length="105" mass="12169">LQDLLYIGNQARSKIFEFNICLPDVLYDDVVEIDERIVVADETCQLNLNAPKARATNLEEVLVEKDLDKNEVHEQLKRIYAKGIRSLGVVFLHSYKLVLQRFLHT</sequence>
<name>A0A0M3JKM3_ANISI</name>
<protein>
    <submittedName>
        <fullName evidence="2">Hydant_A_N domain-containing protein</fullName>
    </submittedName>
</protein>
<dbReference type="Pfam" id="PF05378">
    <property type="entry name" value="Hydant_A_N"/>
    <property type="match status" value="1"/>
</dbReference>
<feature type="domain" description="Hydantoinase/oxoprolinase N-terminal" evidence="1">
    <location>
        <begin position="2"/>
        <end position="96"/>
    </location>
</feature>
<proteinExistence type="predicted"/>
<evidence type="ECO:0000313" key="2">
    <source>
        <dbReference type="WBParaSite" id="ASIM_0000819701-mRNA-1"/>
    </source>
</evidence>
<dbReference type="PANTHER" id="PTHR11365:SF2">
    <property type="entry name" value="5-OXOPROLINASE"/>
    <property type="match status" value="1"/>
</dbReference>
<dbReference type="GO" id="GO:0006749">
    <property type="term" value="P:glutathione metabolic process"/>
    <property type="evidence" value="ECO:0007669"/>
    <property type="project" value="TreeGrafter"/>
</dbReference>
<dbReference type="GO" id="GO:0005829">
    <property type="term" value="C:cytosol"/>
    <property type="evidence" value="ECO:0007669"/>
    <property type="project" value="TreeGrafter"/>
</dbReference>